<sequence>MKLSKKGSEDTSQISIHKGGGVKQSMEKSDVCLQLIPCSYTTSKDHSEAELCSPNKVLSITTQKLVAVIVGVGLVLSNVHLQMRVSDLEDMVARLKAGHSICHEQKSQTAEQDHRATAGPHLSQGDRDVLAPDETASGHGRVSRRKRSATKCDGLGMRDLLQDYCKFGAGPAKLKAGSLDVAQFEAVFDEDTFKRLKGKEKCVHIPSDKVLCAGGKVTYINKVSRLDVYSDKELDNSKIAKMKEGHTFVIQTAGVYLISLNISIYDNTSTKYLAIFLNNMMVMACPEGGSKCFTSLRGLCHVHIRICYINGVLKLHANDTLDVRTMIDDTTIRIEPHNTSYLSFVLLQKQ</sequence>
<dbReference type="Proteomes" id="UP001497497">
    <property type="component" value="Unassembled WGS sequence"/>
</dbReference>
<proteinExistence type="predicted"/>
<keyword evidence="3" id="KW-1185">Reference proteome</keyword>
<dbReference type="AlphaFoldDB" id="A0AAV2HDN7"/>
<accession>A0AAV2HDN7</accession>
<evidence type="ECO:0000313" key="2">
    <source>
        <dbReference type="EMBL" id="CAL1530238.1"/>
    </source>
</evidence>
<comment type="caution">
    <text evidence="2">The sequence shown here is derived from an EMBL/GenBank/DDBJ whole genome shotgun (WGS) entry which is preliminary data.</text>
</comment>
<name>A0AAV2HDN7_LYMST</name>
<evidence type="ECO:0000313" key="3">
    <source>
        <dbReference type="Proteomes" id="UP001497497"/>
    </source>
</evidence>
<feature type="compositionally biased region" description="Basic and acidic residues" evidence="1">
    <location>
        <begin position="103"/>
        <end position="116"/>
    </location>
</feature>
<organism evidence="2 3">
    <name type="scientific">Lymnaea stagnalis</name>
    <name type="common">Great pond snail</name>
    <name type="synonym">Helix stagnalis</name>
    <dbReference type="NCBI Taxonomy" id="6523"/>
    <lineage>
        <taxon>Eukaryota</taxon>
        <taxon>Metazoa</taxon>
        <taxon>Spiralia</taxon>
        <taxon>Lophotrochozoa</taxon>
        <taxon>Mollusca</taxon>
        <taxon>Gastropoda</taxon>
        <taxon>Heterobranchia</taxon>
        <taxon>Euthyneura</taxon>
        <taxon>Panpulmonata</taxon>
        <taxon>Hygrophila</taxon>
        <taxon>Lymnaeoidea</taxon>
        <taxon>Lymnaeidae</taxon>
        <taxon>Lymnaea</taxon>
    </lineage>
</organism>
<dbReference type="InterPro" id="IPR008983">
    <property type="entry name" value="Tumour_necrosis_fac-like_dom"/>
</dbReference>
<feature type="region of interest" description="Disordered" evidence="1">
    <location>
        <begin position="1"/>
        <end position="22"/>
    </location>
</feature>
<dbReference type="EMBL" id="CAXITT010000065">
    <property type="protein sequence ID" value="CAL1530238.1"/>
    <property type="molecule type" value="Genomic_DNA"/>
</dbReference>
<gene>
    <name evidence="2" type="ORF">GSLYS_00004371001</name>
</gene>
<protein>
    <recommendedName>
        <fullName evidence="4">TNF family profile domain-containing protein</fullName>
    </recommendedName>
</protein>
<feature type="region of interest" description="Disordered" evidence="1">
    <location>
        <begin position="103"/>
        <end position="148"/>
    </location>
</feature>
<evidence type="ECO:0000256" key="1">
    <source>
        <dbReference type="SAM" id="MobiDB-lite"/>
    </source>
</evidence>
<dbReference type="SUPFAM" id="SSF49842">
    <property type="entry name" value="TNF-like"/>
    <property type="match status" value="1"/>
</dbReference>
<evidence type="ECO:0008006" key="4">
    <source>
        <dbReference type="Google" id="ProtNLM"/>
    </source>
</evidence>
<dbReference type="Gene3D" id="2.60.120.40">
    <property type="match status" value="1"/>
</dbReference>
<reference evidence="2 3" key="1">
    <citation type="submission" date="2024-04" db="EMBL/GenBank/DDBJ databases">
        <authorList>
            <consortium name="Genoscope - CEA"/>
            <person name="William W."/>
        </authorList>
    </citation>
    <scope>NUCLEOTIDE SEQUENCE [LARGE SCALE GENOMIC DNA]</scope>
</reference>